<evidence type="ECO:0000313" key="1">
    <source>
        <dbReference type="EMBL" id="KAG7447864.1"/>
    </source>
</evidence>
<organism evidence="1 2">
    <name type="scientific">Guyanagaster necrorhizus</name>
    <dbReference type="NCBI Taxonomy" id="856835"/>
    <lineage>
        <taxon>Eukaryota</taxon>
        <taxon>Fungi</taxon>
        <taxon>Dikarya</taxon>
        <taxon>Basidiomycota</taxon>
        <taxon>Agaricomycotina</taxon>
        <taxon>Agaricomycetes</taxon>
        <taxon>Agaricomycetidae</taxon>
        <taxon>Agaricales</taxon>
        <taxon>Marasmiineae</taxon>
        <taxon>Physalacriaceae</taxon>
        <taxon>Guyanagaster</taxon>
    </lineage>
</organism>
<dbReference type="AlphaFoldDB" id="A0A9P7VVT4"/>
<dbReference type="GeneID" id="66106418"/>
<accession>A0A9P7VVT4</accession>
<dbReference type="EMBL" id="MU250531">
    <property type="protein sequence ID" value="KAG7447864.1"/>
    <property type="molecule type" value="Genomic_DNA"/>
</dbReference>
<keyword evidence="2" id="KW-1185">Reference proteome</keyword>
<sequence length="158" mass="18316">MANVLPAEILAHIIEEAWAFPLTLVECLRMATSSLLITFWSIDSSFSPLKFCWSISFVLKVNICHLHLKAHPAWSDIQDLMPVLQNIFPNVSQTSVNYHNWWYNHAELVWLQFMEQITELDIVYTHSMVLTQEHLEKKTMLDVIPPQAFLGVKKLTSH</sequence>
<dbReference type="RefSeq" id="XP_043041364.1">
    <property type="nucleotide sequence ID" value="XM_043184121.1"/>
</dbReference>
<name>A0A9P7VVT4_9AGAR</name>
<dbReference type="OrthoDB" id="2836053at2759"/>
<proteinExistence type="predicted"/>
<evidence type="ECO:0000313" key="2">
    <source>
        <dbReference type="Proteomes" id="UP000812287"/>
    </source>
</evidence>
<comment type="caution">
    <text evidence="1">The sequence shown here is derived from an EMBL/GenBank/DDBJ whole genome shotgun (WGS) entry which is preliminary data.</text>
</comment>
<dbReference type="Proteomes" id="UP000812287">
    <property type="component" value="Unassembled WGS sequence"/>
</dbReference>
<gene>
    <name evidence="1" type="ORF">BT62DRAFT_919048</name>
</gene>
<protein>
    <submittedName>
        <fullName evidence="1">Uncharacterized protein</fullName>
    </submittedName>
</protein>
<reference evidence="1" key="1">
    <citation type="submission" date="2020-11" db="EMBL/GenBank/DDBJ databases">
        <title>Adaptations for nitrogen fixation in a non-lichenized fungal sporocarp promotes dispersal by wood-feeding termites.</title>
        <authorList>
            <consortium name="DOE Joint Genome Institute"/>
            <person name="Koch R.A."/>
            <person name="Yoon G."/>
            <person name="Arayal U."/>
            <person name="Lail K."/>
            <person name="Amirebrahimi M."/>
            <person name="Labutti K."/>
            <person name="Lipzen A."/>
            <person name="Riley R."/>
            <person name="Barry K."/>
            <person name="Henrissat B."/>
            <person name="Grigoriev I.V."/>
            <person name="Herr J.R."/>
            <person name="Aime M.C."/>
        </authorList>
    </citation>
    <scope>NUCLEOTIDE SEQUENCE</scope>
    <source>
        <strain evidence="1">MCA 3950</strain>
    </source>
</reference>